<proteinExistence type="predicted"/>
<evidence type="ECO:0000256" key="6">
    <source>
        <dbReference type="ARBA" id="ARBA00023136"/>
    </source>
</evidence>
<evidence type="ECO:0000313" key="9">
    <source>
        <dbReference type="Proteomes" id="UP001198602"/>
    </source>
</evidence>
<evidence type="ECO:0000256" key="5">
    <source>
        <dbReference type="ARBA" id="ARBA00022989"/>
    </source>
</evidence>
<gene>
    <name evidence="8" type="ORF">LE190_01525</name>
</gene>
<keyword evidence="3" id="KW-0808">Transferase</keyword>
<evidence type="ECO:0000256" key="1">
    <source>
        <dbReference type="ARBA" id="ARBA00004651"/>
    </source>
</evidence>
<sequence>MSIIHYPFTAVELGFAVSLACSLLLVVTTRWHGQFSLDAIHGVQKFHVTPTPRIGGAAVALGLWLSLGALPAEQYKLLLPVLVSAMPAFIFGLAEDVTRRVSVRARLLATMASGICCWGLTGVTLLHIGIAPLDALLGWLPASVLFTAFAVGGVANAINIIDGFNGLASGTVFIGMATLGLIAQNAGDPDLAQLCFVVCAVTAGFFVVNFPFGKLFLGDGGAYLLGFLLAWMAVMLVYRNPQVSPWAALLACGYPVFETVFTIVRRAWGRRHPGHPDSAHLHSLVKTVIAAHYFRALPTALRNAAVSPISWVVALVPAWMAVRFAAEPDFLLQCVLASFSLYLSMYACLASARRARLRNAEDPAQLPAIVLGEADTSLLQRGL</sequence>
<feature type="transmembrane region" description="Helical" evidence="7">
    <location>
        <begin position="330"/>
        <end position="349"/>
    </location>
</feature>
<feature type="transmembrane region" description="Helical" evidence="7">
    <location>
        <begin position="246"/>
        <end position="264"/>
    </location>
</feature>
<dbReference type="InterPro" id="IPR000715">
    <property type="entry name" value="Glycosyl_transferase_4"/>
</dbReference>
<feature type="transmembrane region" description="Helical" evidence="7">
    <location>
        <begin position="77"/>
        <end position="95"/>
    </location>
</feature>
<feature type="transmembrane region" description="Helical" evidence="7">
    <location>
        <begin position="167"/>
        <end position="185"/>
    </location>
</feature>
<dbReference type="EMBL" id="JAHYBX010000001">
    <property type="protein sequence ID" value="MCA1854607.1"/>
    <property type="molecule type" value="Genomic_DNA"/>
</dbReference>
<feature type="transmembrane region" description="Helical" evidence="7">
    <location>
        <begin position="107"/>
        <end position="130"/>
    </location>
</feature>
<keyword evidence="4 7" id="KW-0812">Transmembrane</keyword>
<comment type="caution">
    <text evidence="8">The sequence shown here is derived from an EMBL/GenBank/DDBJ whole genome shotgun (WGS) entry which is preliminary data.</text>
</comment>
<evidence type="ECO:0000256" key="4">
    <source>
        <dbReference type="ARBA" id="ARBA00022692"/>
    </source>
</evidence>
<keyword evidence="9" id="KW-1185">Reference proteome</keyword>
<feature type="transmembrane region" description="Helical" evidence="7">
    <location>
        <begin position="222"/>
        <end position="240"/>
    </location>
</feature>
<feature type="transmembrane region" description="Helical" evidence="7">
    <location>
        <begin position="191"/>
        <end position="210"/>
    </location>
</feature>
<feature type="transmembrane region" description="Helical" evidence="7">
    <location>
        <begin position="304"/>
        <end position="324"/>
    </location>
</feature>
<feature type="transmembrane region" description="Helical" evidence="7">
    <location>
        <begin position="54"/>
        <end position="71"/>
    </location>
</feature>
<comment type="subcellular location">
    <subcellularLocation>
        <location evidence="1">Cell membrane</location>
        <topology evidence="1">Multi-pass membrane protein</topology>
    </subcellularLocation>
</comment>
<reference evidence="8 9" key="1">
    <citation type="submission" date="2021-07" db="EMBL/GenBank/DDBJ databases">
        <title>Characterization of Violacein-producing bacteria and related species.</title>
        <authorList>
            <person name="Wilson H.S."/>
            <person name="De Leon M.E."/>
        </authorList>
    </citation>
    <scope>NUCLEOTIDE SEQUENCE [LARGE SCALE GENOMIC DNA]</scope>
    <source>
        <strain evidence="8 9">HSC-2F05</strain>
    </source>
</reference>
<evidence type="ECO:0000256" key="3">
    <source>
        <dbReference type="ARBA" id="ARBA00022679"/>
    </source>
</evidence>
<dbReference type="Pfam" id="PF00953">
    <property type="entry name" value="Glycos_transf_4"/>
    <property type="match status" value="1"/>
</dbReference>
<dbReference type="Proteomes" id="UP001198602">
    <property type="component" value="Unassembled WGS sequence"/>
</dbReference>
<keyword evidence="5 7" id="KW-1133">Transmembrane helix</keyword>
<feature type="transmembrane region" description="Helical" evidence="7">
    <location>
        <begin position="136"/>
        <end position="155"/>
    </location>
</feature>
<keyword evidence="6 7" id="KW-0472">Membrane</keyword>
<dbReference type="PANTHER" id="PTHR22926:SF3">
    <property type="entry name" value="UNDECAPRENYL-PHOSPHATE ALPHA-N-ACETYLGLUCOSAMINYL 1-PHOSPHATE TRANSFERASE"/>
    <property type="match status" value="1"/>
</dbReference>
<name>A0ABS7Y686_9BURK</name>
<dbReference type="PANTHER" id="PTHR22926">
    <property type="entry name" value="PHOSPHO-N-ACETYLMURAMOYL-PENTAPEPTIDE-TRANSFERASE"/>
    <property type="match status" value="1"/>
</dbReference>
<accession>A0ABS7Y686</accession>
<dbReference type="RefSeq" id="WP_225237062.1">
    <property type="nucleotide sequence ID" value="NZ_JAHYBX010000001.1"/>
</dbReference>
<evidence type="ECO:0000256" key="7">
    <source>
        <dbReference type="SAM" id="Phobius"/>
    </source>
</evidence>
<feature type="transmembrane region" description="Helical" evidence="7">
    <location>
        <begin position="6"/>
        <end position="27"/>
    </location>
</feature>
<dbReference type="CDD" id="cd06912">
    <property type="entry name" value="GT_MraY_like"/>
    <property type="match status" value="1"/>
</dbReference>
<protein>
    <submittedName>
        <fullName evidence="8">Glycosyltransferase</fullName>
    </submittedName>
</protein>
<organism evidence="8 9">
    <name type="scientific">Massilia hydrophila</name>
    <dbReference type="NCBI Taxonomy" id="3044279"/>
    <lineage>
        <taxon>Bacteria</taxon>
        <taxon>Pseudomonadati</taxon>
        <taxon>Pseudomonadota</taxon>
        <taxon>Betaproteobacteria</taxon>
        <taxon>Burkholderiales</taxon>
        <taxon>Oxalobacteraceae</taxon>
        <taxon>Telluria group</taxon>
        <taxon>Massilia</taxon>
    </lineage>
</organism>
<evidence type="ECO:0000313" key="8">
    <source>
        <dbReference type="EMBL" id="MCA1854607.1"/>
    </source>
</evidence>
<evidence type="ECO:0000256" key="2">
    <source>
        <dbReference type="ARBA" id="ARBA00022475"/>
    </source>
</evidence>
<keyword evidence="2" id="KW-1003">Cell membrane</keyword>